<comment type="caution">
    <text evidence="2">The sequence shown here is derived from an EMBL/GenBank/DDBJ whole genome shotgun (WGS) entry which is preliminary data.</text>
</comment>
<name>A0A8H6YLE8_9AGAR</name>
<keyword evidence="3" id="KW-1185">Reference proteome</keyword>
<dbReference type="EMBL" id="JACAZI010000005">
    <property type="protein sequence ID" value="KAF7360424.1"/>
    <property type="molecule type" value="Genomic_DNA"/>
</dbReference>
<evidence type="ECO:0000256" key="1">
    <source>
        <dbReference type="SAM" id="MobiDB-lite"/>
    </source>
</evidence>
<feature type="compositionally biased region" description="Polar residues" evidence="1">
    <location>
        <begin position="25"/>
        <end position="39"/>
    </location>
</feature>
<gene>
    <name evidence="2" type="ORF">MVEN_00772500</name>
</gene>
<protein>
    <submittedName>
        <fullName evidence="2">Uncharacterized protein</fullName>
    </submittedName>
</protein>
<accession>A0A8H6YLE8</accession>
<dbReference type="Proteomes" id="UP000620124">
    <property type="component" value="Unassembled WGS sequence"/>
</dbReference>
<dbReference type="AlphaFoldDB" id="A0A8H6YLE8"/>
<feature type="region of interest" description="Disordered" evidence="1">
    <location>
        <begin position="16"/>
        <end position="39"/>
    </location>
</feature>
<organism evidence="2 3">
    <name type="scientific">Mycena venus</name>
    <dbReference type="NCBI Taxonomy" id="2733690"/>
    <lineage>
        <taxon>Eukaryota</taxon>
        <taxon>Fungi</taxon>
        <taxon>Dikarya</taxon>
        <taxon>Basidiomycota</taxon>
        <taxon>Agaricomycotina</taxon>
        <taxon>Agaricomycetes</taxon>
        <taxon>Agaricomycetidae</taxon>
        <taxon>Agaricales</taxon>
        <taxon>Marasmiineae</taxon>
        <taxon>Mycenaceae</taxon>
        <taxon>Mycena</taxon>
    </lineage>
</organism>
<proteinExistence type="predicted"/>
<evidence type="ECO:0000313" key="2">
    <source>
        <dbReference type="EMBL" id="KAF7360424.1"/>
    </source>
</evidence>
<sequence>MAGHWQTRRTLHLNGLLTDPHLRTPNCNNRLAGTTGSARISTMRASSNTLFSADEKTSTPIARPTISVVHANSSPHGSSDATKLTSQLIEEYIHLDLRPT</sequence>
<reference evidence="2" key="1">
    <citation type="submission" date="2020-05" db="EMBL/GenBank/DDBJ databases">
        <title>Mycena genomes resolve the evolution of fungal bioluminescence.</title>
        <authorList>
            <person name="Tsai I.J."/>
        </authorList>
    </citation>
    <scope>NUCLEOTIDE SEQUENCE</scope>
    <source>
        <strain evidence="2">CCC161011</strain>
    </source>
</reference>
<evidence type="ECO:0000313" key="3">
    <source>
        <dbReference type="Proteomes" id="UP000620124"/>
    </source>
</evidence>